<dbReference type="Proteomes" id="UP000824755">
    <property type="component" value="Chromosome"/>
</dbReference>
<keyword evidence="3" id="KW-1185">Reference proteome</keyword>
<protein>
    <submittedName>
        <fullName evidence="2">Uncharacterized protein</fullName>
    </submittedName>
</protein>
<accession>A0ABX8WPJ3</accession>
<keyword evidence="1" id="KW-0472">Membrane</keyword>
<feature type="transmembrane region" description="Helical" evidence="1">
    <location>
        <begin position="152"/>
        <end position="168"/>
    </location>
</feature>
<feature type="transmembrane region" description="Helical" evidence="1">
    <location>
        <begin position="571"/>
        <end position="592"/>
    </location>
</feature>
<name>A0ABX8WPJ3_9GAMM</name>
<keyword evidence="1" id="KW-1133">Transmembrane helix</keyword>
<gene>
    <name evidence="2" type="ORF">H8L67_00455</name>
</gene>
<dbReference type="RefSeq" id="WP_220379850.1">
    <property type="nucleotide sequence ID" value="NZ_CP080544.1"/>
</dbReference>
<feature type="transmembrane region" description="Helical" evidence="1">
    <location>
        <begin position="204"/>
        <end position="228"/>
    </location>
</feature>
<evidence type="ECO:0000313" key="3">
    <source>
        <dbReference type="Proteomes" id="UP000824755"/>
    </source>
</evidence>
<dbReference type="EMBL" id="CP080544">
    <property type="protein sequence ID" value="QYR53031.1"/>
    <property type="molecule type" value="Genomic_DNA"/>
</dbReference>
<evidence type="ECO:0000256" key="1">
    <source>
        <dbReference type="SAM" id="Phobius"/>
    </source>
</evidence>
<proteinExistence type="predicted"/>
<keyword evidence="1" id="KW-0812">Transmembrane</keyword>
<feature type="transmembrane region" description="Helical" evidence="1">
    <location>
        <begin position="85"/>
        <end position="112"/>
    </location>
</feature>
<sequence length="603" mass="66836">MIQLFNSELLRFRCWAAALFVVHVAVLGLVSRFVDLAQQPIFVYQVFAMVYLVAGALLGLYQMVTYRRANHWLNLMHRPVHRLGIAGALTGAGAFWLIVATMLPIFILALYQELATPRVVDVRHWLLGVSAGLIALIGYAAGCFAAIGNRRYSFAIFLLPTLLMFAHANGPGMLAVQVTILVVIAVLIAIVFKPDPTAIPTQSAAALAVALPVQLAAYFLIWILGYGYELAMNVAGTHPLTTAPAGGAIEADRLQGSPTEGGRKLLLMGLRDVTSNDAQFWREQIALSDVYLGGPMRTQTFRHSLTNPSPMEFDDVEHGIRWVFSHDRMRFIGYGTGDRRARGALGVGDTQAAFPAPTREGGYGFLFNSRAAYQYDATTQRVYERVRLPEGEVMAQSPEPLGDNFMVLSHRAMYIYAGREMANTLQVLKPIARIPLSSEVGRLSMVATMELLDGYLISTTYTWGVWSSELQHPYQQVLQVDAQGRSHEVARRALNLDLPALYPSRITWLSPVLRALCLQAQDLFAPEDALRASPEALPRYIQGLALVCCLLAFVLTWGLTRNKAFSARERWTWIAVCTVIGLPAVLAFWWMFRDRFAKALGQQ</sequence>
<feature type="transmembrane region" description="Helical" evidence="1">
    <location>
        <begin position="12"/>
        <end position="30"/>
    </location>
</feature>
<organism evidence="2 3">
    <name type="scientific">Lysobacter soyae</name>
    <dbReference type="NCBI Taxonomy" id="2764185"/>
    <lineage>
        <taxon>Bacteria</taxon>
        <taxon>Pseudomonadati</taxon>
        <taxon>Pseudomonadota</taxon>
        <taxon>Gammaproteobacteria</taxon>
        <taxon>Lysobacterales</taxon>
        <taxon>Lysobacteraceae</taxon>
        <taxon>Lysobacter</taxon>
    </lineage>
</organism>
<feature type="transmembrane region" description="Helical" evidence="1">
    <location>
        <begin position="124"/>
        <end position="145"/>
    </location>
</feature>
<feature type="transmembrane region" description="Helical" evidence="1">
    <location>
        <begin position="174"/>
        <end position="192"/>
    </location>
</feature>
<reference evidence="2 3" key="1">
    <citation type="submission" date="2021-08" db="EMBL/GenBank/DDBJ databases">
        <title>Lysobacter sp. strain CJ11 Genome sequencing and assembly.</title>
        <authorList>
            <person name="Kim I."/>
        </authorList>
    </citation>
    <scope>NUCLEOTIDE SEQUENCE [LARGE SCALE GENOMIC DNA]</scope>
    <source>
        <strain evidence="2 3">CJ11</strain>
    </source>
</reference>
<evidence type="ECO:0000313" key="2">
    <source>
        <dbReference type="EMBL" id="QYR53031.1"/>
    </source>
</evidence>
<feature type="transmembrane region" description="Helical" evidence="1">
    <location>
        <begin position="540"/>
        <end position="559"/>
    </location>
</feature>
<feature type="transmembrane region" description="Helical" evidence="1">
    <location>
        <begin position="42"/>
        <end position="64"/>
    </location>
</feature>